<comment type="pathway">
    <text evidence="10">Steroid biosynthesis; zymosterol biosynthesis; zymosterol from lanosterol: step 1/6.</text>
</comment>
<comment type="catalytic activity">
    <reaction evidence="22">
        <text>lanosterol + reduced [NADPH--hemoprotein reductase] + O2 = 32-hydroxylanosterol + oxidized [NADPH--hemoprotein reductase] + H2O + H(+)</text>
        <dbReference type="Rhea" id="RHEA:75103"/>
        <dbReference type="Rhea" id="RHEA-COMP:11964"/>
        <dbReference type="Rhea" id="RHEA-COMP:11965"/>
        <dbReference type="ChEBI" id="CHEBI:15377"/>
        <dbReference type="ChEBI" id="CHEBI:15378"/>
        <dbReference type="ChEBI" id="CHEBI:15379"/>
        <dbReference type="ChEBI" id="CHEBI:16521"/>
        <dbReference type="ChEBI" id="CHEBI:57618"/>
        <dbReference type="ChEBI" id="CHEBI:58210"/>
        <dbReference type="ChEBI" id="CHEBI:166806"/>
    </reaction>
    <physiologicalReaction direction="left-to-right" evidence="22">
        <dbReference type="Rhea" id="RHEA:75104"/>
    </physiologicalReaction>
</comment>
<evidence type="ECO:0000256" key="19">
    <source>
        <dbReference type="ARBA" id="ARBA00047702"/>
    </source>
</evidence>
<organism evidence="27 28">
    <name type="scientific">Wickerhamiella sorbophila</name>
    <dbReference type="NCBI Taxonomy" id="45607"/>
    <lineage>
        <taxon>Eukaryota</taxon>
        <taxon>Fungi</taxon>
        <taxon>Dikarya</taxon>
        <taxon>Ascomycota</taxon>
        <taxon>Saccharomycotina</taxon>
        <taxon>Dipodascomycetes</taxon>
        <taxon>Dipodascales</taxon>
        <taxon>Trichomonascaceae</taxon>
        <taxon>Wickerhamiella</taxon>
    </lineage>
</organism>
<evidence type="ECO:0000256" key="25">
    <source>
        <dbReference type="RuleBase" id="RU000461"/>
    </source>
</evidence>
<dbReference type="GeneID" id="36513977"/>
<keyword evidence="26" id="KW-1133">Transmembrane helix</keyword>
<dbReference type="InterPro" id="IPR050529">
    <property type="entry name" value="CYP450_sterol_14alpha_dmase"/>
</dbReference>
<evidence type="ECO:0000256" key="23">
    <source>
        <dbReference type="ARBA" id="ARBA00049450"/>
    </source>
</evidence>
<comment type="catalytic activity">
    <reaction evidence="18">
        <text>lanosterol + 3 reduced [NADPH--hemoprotein reductase] + 3 O2 = 4,4-dimethyl-5alpha-cholesta-8,14,24-trien-3beta-ol + formate + 3 oxidized [NADPH--hemoprotein reductase] + 4 H2O + 4 H(+)</text>
        <dbReference type="Rhea" id="RHEA:25286"/>
        <dbReference type="Rhea" id="RHEA-COMP:11964"/>
        <dbReference type="Rhea" id="RHEA-COMP:11965"/>
        <dbReference type="ChEBI" id="CHEBI:15377"/>
        <dbReference type="ChEBI" id="CHEBI:15378"/>
        <dbReference type="ChEBI" id="CHEBI:15379"/>
        <dbReference type="ChEBI" id="CHEBI:15740"/>
        <dbReference type="ChEBI" id="CHEBI:16521"/>
        <dbReference type="ChEBI" id="CHEBI:17813"/>
        <dbReference type="ChEBI" id="CHEBI:57618"/>
        <dbReference type="ChEBI" id="CHEBI:58210"/>
        <dbReference type="EC" id="1.14.14.154"/>
    </reaction>
    <physiologicalReaction direction="left-to-right" evidence="18">
        <dbReference type="Rhea" id="RHEA:25287"/>
    </physiologicalReaction>
</comment>
<dbReference type="Gene3D" id="1.10.630.10">
    <property type="entry name" value="Cytochrome P450"/>
    <property type="match status" value="1"/>
</dbReference>
<keyword evidence="7 24" id="KW-0408">Iron</keyword>
<dbReference type="SUPFAM" id="SSF48264">
    <property type="entry name" value="Cytochrome P450"/>
    <property type="match status" value="1"/>
</dbReference>
<evidence type="ECO:0000256" key="20">
    <source>
        <dbReference type="ARBA" id="ARBA00048479"/>
    </source>
</evidence>
<dbReference type="Pfam" id="PF00067">
    <property type="entry name" value="p450"/>
    <property type="match status" value="1"/>
</dbReference>
<comment type="catalytic activity">
    <reaction evidence="21">
        <text>a 14alpha-methyl steroid + reduced [NADPH--hemoprotein reductase] + O2 = a 14alpha-hydroxymethyl steroid + oxidized [NADPH--hemoprotein reductase] + H2O + H(+)</text>
        <dbReference type="Rhea" id="RHEA:68060"/>
        <dbReference type="Rhea" id="RHEA-COMP:11964"/>
        <dbReference type="Rhea" id="RHEA-COMP:11965"/>
        <dbReference type="ChEBI" id="CHEBI:15377"/>
        <dbReference type="ChEBI" id="CHEBI:15378"/>
        <dbReference type="ChEBI" id="CHEBI:15379"/>
        <dbReference type="ChEBI" id="CHEBI:57618"/>
        <dbReference type="ChEBI" id="CHEBI:58210"/>
        <dbReference type="ChEBI" id="CHEBI:138029"/>
        <dbReference type="ChEBI" id="CHEBI:176901"/>
    </reaction>
    <physiologicalReaction direction="left-to-right" evidence="21">
        <dbReference type="Rhea" id="RHEA:68061"/>
    </physiologicalReaction>
</comment>
<dbReference type="PRINTS" id="PR00385">
    <property type="entry name" value="P450"/>
</dbReference>
<keyword evidence="8 25" id="KW-0503">Monooxygenase</keyword>
<comment type="catalytic activity">
    <reaction evidence="17">
        <text>a 14alpha-hydroxymethyl steroid + reduced [NADPH--hemoprotein reductase] + O2 = a 14alpha-formyl steroid + oxidized [NADPH--hemoprotein reductase] + 2 H2O + H(+)</text>
        <dbReference type="Rhea" id="RHEA:68064"/>
        <dbReference type="Rhea" id="RHEA-COMP:11964"/>
        <dbReference type="Rhea" id="RHEA-COMP:11965"/>
        <dbReference type="ChEBI" id="CHEBI:15377"/>
        <dbReference type="ChEBI" id="CHEBI:15378"/>
        <dbReference type="ChEBI" id="CHEBI:15379"/>
        <dbReference type="ChEBI" id="CHEBI:57618"/>
        <dbReference type="ChEBI" id="CHEBI:58210"/>
        <dbReference type="ChEBI" id="CHEBI:176901"/>
        <dbReference type="ChEBI" id="CHEBI:176902"/>
    </reaction>
    <physiologicalReaction direction="left-to-right" evidence="17">
        <dbReference type="Rhea" id="RHEA:68065"/>
    </physiologicalReaction>
</comment>
<comment type="catalytic activity">
    <reaction evidence="19">
        <text>a 14alpha-methyl steroid + 3 reduced [NADPH--hemoprotein reductase] + 3 O2 = a Delta(14) steroid + formate + 3 oxidized [NADPH--hemoprotein reductase] + 4 H2O + 4 H(+)</text>
        <dbReference type="Rhea" id="RHEA:54028"/>
        <dbReference type="Rhea" id="RHEA-COMP:11964"/>
        <dbReference type="Rhea" id="RHEA-COMP:11965"/>
        <dbReference type="ChEBI" id="CHEBI:15377"/>
        <dbReference type="ChEBI" id="CHEBI:15378"/>
        <dbReference type="ChEBI" id="CHEBI:15379"/>
        <dbReference type="ChEBI" id="CHEBI:15740"/>
        <dbReference type="ChEBI" id="CHEBI:57618"/>
        <dbReference type="ChEBI" id="CHEBI:58210"/>
        <dbReference type="ChEBI" id="CHEBI:138029"/>
        <dbReference type="ChEBI" id="CHEBI:138031"/>
        <dbReference type="EC" id="1.14.14.154"/>
    </reaction>
    <physiologicalReaction direction="left-to-right" evidence="19">
        <dbReference type="Rhea" id="RHEA:54029"/>
    </physiologicalReaction>
</comment>
<comment type="catalytic activity">
    <reaction evidence="20">
        <text>32-oxolanosterol + reduced [NADPH--hemoprotein reductase] + O2 = 4,4-dimethyl-5alpha-cholesta-8,14,24-trien-3beta-ol + formate + oxidized [NADPH--hemoprotein reductase] + H2O + 2 H(+)</text>
        <dbReference type="Rhea" id="RHEA:75111"/>
        <dbReference type="Rhea" id="RHEA-COMP:11964"/>
        <dbReference type="Rhea" id="RHEA-COMP:11965"/>
        <dbReference type="ChEBI" id="CHEBI:15377"/>
        <dbReference type="ChEBI" id="CHEBI:15378"/>
        <dbReference type="ChEBI" id="CHEBI:15379"/>
        <dbReference type="ChEBI" id="CHEBI:15740"/>
        <dbReference type="ChEBI" id="CHEBI:17813"/>
        <dbReference type="ChEBI" id="CHEBI:57618"/>
        <dbReference type="ChEBI" id="CHEBI:58210"/>
        <dbReference type="ChEBI" id="CHEBI:166681"/>
    </reaction>
    <physiologicalReaction direction="left-to-right" evidence="20">
        <dbReference type="Rhea" id="RHEA:75112"/>
    </physiologicalReaction>
</comment>
<dbReference type="RefSeq" id="XP_024662554.1">
    <property type="nucleotide sequence ID" value="XM_024806786.1"/>
</dbReference>
<keyword evidence="26" id="KW-0812">Transmembrane</keyword>
<protein>
    <recommendedName>
        <fullName evidence="11">sterol 14alpha-demethylase</fullName>
        <ecNumber evidence="11">1.14.14.154</ecNumber>
    </recommendedName>
    <alternativeName>
        <fullName evidence="13">Cytochrome P450 51</fullName>
    </alternativeName>
    <alternativeName>
        <fullName evidence="15">Cytochrome P450-14DM</fullName>
    </alternativeName>
    <alternativeName>
        <fullName evidence="12">Cytochrome P450-LIA1</fullName>
    </alternativeName>
    <alternativeName>
        <fullName evidence="14">Sterol 14-alpha demethylase</fullName>
    </alternativeName>
</protein>
<evidence type="ECO:0000256" key="18">
    <source>
        <dbReference type="ARBA" id="ARBA00047670"/>
    </source>
</evidence>
<dbReference type="EC" id="1.14.14.154" evidence="11"/>
<feature type="binding site" description="axial binding residue" evidence="24">
    <location>
        <position position="476"/>
    </location>
    <ligand>
        <name>heme</name>
        <dbReference type="ChEBI" id="CHEBI:30413"/>
    </ligand>
    <ligandPart>
        <name>Fe</name>
        <dbReference type="ChEBI" id="CHEBI:18248"/>
    </ligandPart>
</feature>
<evidence type="ECO:0000256" key="24">
    <source>
        <dbReference type="PIRSR" id="PIRSR602403-1"/>
    </source>
</evidence>
<evidence type="ECO:0000256" key="1">
    <source>
        <dbReference type="ARBA" id="ARBA00001971"/>
    </source>
</evidence>
<dbReference type="PANTHER" id="PTHR24304">
    <property type="entry name" value="CYTOCHROME P450 FAMILY 7"/>
    <property type="match status" value="1"/>
</dbReference>
<dbReference type="EMBL" id="NDIQ01000001">
    <property type="protein sequence ID" value="PRT52608.1"/>
    <property type="molecule type" value="Genomic_DNA"/>
</dbReference>
<evidence type="ECO:0000313" key="27">
    <source>
        <dbReference type="EMBL" id="PRT52608.1"/>
    </source>
</evidence>
<dbReference type="Proteomes" id="UP000238350">
    <property type="component" value="Unassembled WGS sequence"/>
</dbReference>
<evidence type="ECO:0000256" key="10">
    <source>
        <dbReference type="ARBA" id="ARBA00037887"/>
    </source>
</evidence>
<evidence type="ECO:0000256" key="21">
    <source>
        <dbReference type="ARBA" id="ARBA00048866"/>
    </source>
</evidence>
<dbReference type="AlphaFoldDB" id="A0A2T0FC80"/>
<evidence type="ECO:0000256" key="13">
    <source>
        <dbReference type="ARBA" id="ARBA00042983"/>
    </source>
</evidence>
<evidence type="ECO:0000256" key="22">
    <source>
        <dbReference type="ARBA" id="ARBA00049163"/>
    </source>
</evidence>
<keyword evidence="5 24" id="KW-0479">Metal-binding</keyword>
<evidence type="ECO:0000256" key="14">
    <source>
        <dbReference type="ARBA" id="ARBA00043106"/>
    </source>
</evidence>
<evidence type="ECO:0000256" key="9">
    <source>
        <dbReference type="ARBA" id="ARBA00023136"/>
    </source>
</evidence>
<dbReference type="GO" id="GO:0016020">
    <property type="term" value="C:membrane"/>
    <property type="evidence" value="ECO:0007669"/>
    <property type="project" value="UniProtKB-SubCell"/>
</dbReference>
<dbReference type="PROSITE" id="PS00086">
    <property type="entry name" value="CYTOCHROME_P450"/>
    <property type="match status" value="1"/>
</dbReference>
<dbReference type="STRING" id="45607.A0A2T0FC80"/>
<dbReference type="InterPro" id="IPR017972">
    <property type="entry name" value="Cyt_P450_CS"/>
</dbReference>
<evidence type="ECO:0000256" key="8">
    <source>
        <dbReference type="ARBA" id="ARBA00023033"/>
    </source>
</evidence>
<dbReference type="PRINTS" id="PR00465">
    <property type="entry name" value="EP450IV"/>
</dbReference>
<comment type="cofactor">
    <cofactor evidence="1 24">
        <name>heme</name>
        <dbReference type="ChEBI" id="CHEBI:30413"/>
    </cofactor>
</comment>
<evidence type="ECO:0000256" key="11">
    <source>
        <dbReference type="ARBA" id="ARBA00038974"/>
    </source>
</evidence>
<dbReference type="GO" id="GO:0032259">
    <property type="term" value="P:methylation"/>
    <property type="evidence" value="ECO:0007669"/>
    <property type="project" value="UniProtKB-KW"/>
</dbReference>
<keyword evidence="27" id="KW-0489">Methyltransferase</keyword>
<feature type="transmembrane region" description="Helical" evidence="26">
    <location>
        <begin position="26"/>
        <end position="47"/>
    </location>
</feature>
<evidence type="ECO:0000256" key="17">
    <source>
        <dbReference type="ARBA" id="ARBA00047587"/>
    </source>
</evidence>
<evidence type="ECO:0000256" key="5">
    <source>
        <dbReference type="ARBA" id="ARBA00022723"/>
    </source>
</evidence>
<evidence type="ECO:0000256" key="26">
    <source>
        <dbReference type="SAM" id="Phobius"/>
    </source>
</evidence>
<dbReference type="InterPro" id="IPR002403">
    <property type="entry name" value="Cyt_P450_E_grp-IV"/>
</dbReference>
<evidence type="ECO:0000256" key="2">
    <source>
        <dbReference type="ARBA" id="ARBA00004370"/>
    </source>
</evidence>
<reference evidence="27 28" key="1">
    <citation type="submission" date="2017-04" db="EMBL/GenBank/DDBJ databases">
        <title>Genome sequencing of [Candida] sorbophila.</title>
        <authorList>
            <person name="Ahn J.O."/>
        </authorList>
    </citation>
    <scope>NUCLEOTIDE SEQUENCE [LARGE SCALE GENOMIC DNA]</scope>
    <source>
        <strain evidence="27 28">DS02</strain>
    </source>
</reference>
<dbReference type="GO" id="GO:0008398">
    <property type="term" value="F:sterol 14-demethylase activity"/>
    <property type="evidence" value="ECO:0007669"/>
    <property type="project" value="UniProtKB-EC"/>
</dbReference>
<keyword evidence="28" id="KW-1185">Reference proteome</keyword>
<comment type="catalytic activity">
    <reaction evidence="23">
        <text>a 14alpha-formyl steroid + reduced [NADPH--hemoprotein reductase] + O2 = a Delta(14) steroid + formate + oxidized [NADPH--hemoprotein reductase] + H2O + 2 H(+)</text>
        <dbReference type="Rhea" id="RHEA:68068"/>
        <dbReference type="Rhea" id="RHEA-COMP:11964"/>
        <dbReference type="Rhea" id="RHEA-COMP:11965"/>
        <dbReference type="ChEBI" id="CHEBI:15377"/>
        <dbReference type="ChEBI" id="CHEBI:15378"/>
        <dbReference type="ChEBI" id="CHEBI:15379"/>
        <dbReference type="ChEBI" id="CHEBI:15740"/>
        <dbReference type="ChEBI" id="CHEBI:57618"/>
        <dbReference type="ChEBI" id="CHEBI:58210"/>
        <dbReference type="ChEBI" id="CHEBI:138031"/>
        <dbReference type="ChEBI" id="CHEBI:176902"/>
    </reaction>
    <physiologicalReaction direction="left-to-right" evidence="23">
        <dbReference type="Rhea" id="RHEA:68069"/>
    </physiologicalReaction>
</comment>
<evidence type="ECO:0000256" key="16">
    <source>
        <dbReference type="ARBA" id="ARBA00047379"/>
    </source>
</evidence>
<evidence type="ECO:0000256" key="3">
    <source>
        <dbReference type="ARBA" id="ARBA00010617"/>
    </source>
</evidence>
<dbReference type="OrthoDB" id="1055148at2759"/>
<comment type="subcellular location">
    <subcellularLocation>
        <location evidence="2">Membrane</location>
    </subcellularLocation>
</comment>
<sequence>MAIEKVLDHCMQHFGVLSAWVHAAPLYISAPVLFAGFVFLVIALNLLQQLLYKLMYPHRVPLVPYLFPWIGSAVTYGMAPYEFFENCRQKYGDQFAFVMCGSVMTVYLGPKGHDFVLNGKLADVSAEEAYKHLTTPVFGEGVVYDCPNHRLMEQKKFAKAALTRDSFRSYVPKIVEEVRQFLDNSTYFGNKSGEAVVTGATPELTIYTASRSLLGDEVRAKFSAHTAQLYSDLDKGFKPLNFVFPNLPLPYYWARDNAQKAISDQYLEVIDRRRRDEKGEVHNRDLIDGIINNCTYKDGKKLTDRQIANLCIGILMGGQHTSASTSAWALLHLGQKPQYQEMMYEEQERVCGRDADGKLNDITYEDLQEMPFLTAVIKETLRLHSPLHSIFRKVLRPMPIPNTNYVVPKGHYVMVSPGYSMMHEDYFKNAHDFVPERWLEVDTRKDTEETIDYGFGEVSKGAASPYLPFGAGRHRCIGEQFAYVQLGTIFSTFVREMKWTLPEGGKLPEVDFESMVTLPKHPAKVVYVKREEKV</sequence>
<gene>
    <name evidence="27" type="ORF">B9G98_00228</name>
</gene>
<dbReference type="InterPro" id="IPR001128">
    <property type="entry name" value="Cyt_P450"/>
</dbReference>
<evidence type="ECO:0000313" key="28">
    <source>
        <dbReference type="Proteomes" id="UP000238350"/>
    </source>
</evidence>
<evidence type="ECO:0000256" key="7">
    <source>
        <dbReference type="ARBA" id="ARBA00023004"/>
    </source>
</evidence>
<name>A0A2T0FC80_9ASCO</name>
<dbReference type="FunFam" id="1.10.630.10:FF:000033">
    <property type="entry name" value="14-alpha sterol demethylase"/>
    <property type="match status" value="1"/>
</dbReference>
<dbReference type="GO" id="GO:0006696">
    <property type="term" value="P:ergosterol biosynthetic process"/>
    <property type="evidence" value="ECO:0007669"/>
    <property type="project" value="UniProtKB-ARBA"/>
</dbReference>
<evidence type="ECO:0000256" key="6">
    <source>
        <dbReference type="ARBA" id="ARBA00023002"/>
    </source>
</evidence>
<evidence type="ECO:0000256" key="12">
    <source>
        <dbReference type="ARBA" id="ARBA00042513"/>
    </source>
</evidence>
<comment type="caution">
    <text evidence="27">The sequence shown here is derived from an EMBL/GenBank/DDBJ whole genome shotgun (WGS) entry which is preliminary data.</text>
</comment>
<dbReference type="CDD" id="cd11042">
    <property type="entry name" value="CYP51-like"/>
    <property type="match status" value="1"/>
</dbReference>
<keyword evidence="27" id="KW-0808">Transferase</keyword>
<dbReference type="GO" id="GO:0020037">
    <property type="term" value="F:heme binding"/>
    <property type="evidence" value="ECO:0007669"/>
    <property type="project" value="InterPro"/>
</dbReference>
<comment type="catalytic activity">
    <reaction evidence="16">
        <text>32-hydroxylanosterol + reduced [NADPH--hemoprotein reductase] + O2 = 32-oxolanosterol + oxidized [NADPH--hemoprotein reductase] + 2 H2O + H(+)</text>
        <dbReference type="Rhea" id="RHEA:75107"/>
        <dbReference type="Rhea" id="RHEA-COMP:11964"/>
        <dbReference type="Rhea" id="RHEA-COMP:11965"/>
        <dbReference type="ChEBI" id="CHEBI:15377"/>
        <dbReference type="ChEBI" id="CHEBI:15378"/>
        <dbReference type="ChEBI" id="CHEBI:15379"/>
        <dbReference type="ChEBI" id="CHEBI:57618"/>
        <dbReference type="ChEBI" id="CHEBI:58210"/>
        <dbReference type="ChEBI" id="CHEBI:166681"/>
        <dbReference type="ChEBI" id="CHEBI:166806"/>
    </reaction>
    <physiologicalReaction direction="left-to-right" evidence="16">
        <dbReference type="Rhea" id="RHEA:75108"/>
    </physiologicalReaction>
</comment>
<proteinExistence type="inferred from homology"/>
<keyword evidence="9 26" id="KW-0472">Membrane</keyword>
<evidence type="ECO:0000256" key="15">
    <source>
        <dbReference type="ARBA" id="ARBA00043156"/>
    </source>
</evidence>
<dbReference type="GO" id="GO:0008168">
    <property type="term" value="F:methyltransferase activity"/>
    <property type="evidence" value="ECO:0007669"/>
    <property type="project" value="UniProtKB-KW"/>
</dbReference>
<keyword evidence="4 24" id="KW-0349">Heme</keyword>
<feature type="transmembrane region" description="Helical" evidence="26">
    <location>
        <begin position="59"/>
        <end position="79"/>
    </location>
</feature>
<dbReference type="PANTHER" id="PTHR24304:SF2">
    <property type="entry name" value="24-HYDROXYCHOLESTEROL 7-ALPHA-HYDROXYLASE"/>
    <property type="match status" value="1"/>
</dbReference>
<dbReference type="GO" id="GO:0005506">
    <property type="term" value="F:iron ion binding"/>
    <property type="evidence" value="ECO:0007669"/>
    <property type="project" value="InterPro"/>
</dbReference>
<dbReference type="InterPro" id="IPR036396">
    <property type="entry name" value="Cyt_P450_sf"/>
</dbReference>
<accession>A0A2T0FC80</accession>
<keyword evidence="6 25" id="KW-0560">Oxidoreductase</keyword>
<comment type="similarity">
    <text evidence="3 25">Belongs to the cytochrome P450 family.</text>
</comment>
<evidence type="ECO:0000256" key="4">
    <source>
        <dbReference type="ARBA" id="ARBA00022617"/>
    </source>
</evidence>